<dbReference type="GO" id="GO:0005524">
    <property type="term" value="F:ATP binding"/>
    <property type="evidence" value="ECO:0007669"/>
    <property type="project" value="UniProtKB-KW"/>
</dbReference>
<evidence type="ECO:0000313" key="7">
    <source>
        <dbReference type="Proteomes" id="UP000834106"/>
    </source>
</evidence>
<feature type="binding site" evidence="4">
    <location>
        <begin position="214"/>
        <end position="218"/>
    </location>
    <ligand>
        <name>ATP</name>
        <dbReference type="ChEBI" id="CHEBI:30616"/>
    </ligand>
</feature>
<keyword evidence="7" id="KW-1185">Reference proteome</keyword>
<name>A0AAD2DVD0_9LAMI</name>
<dbReference type="Proteomes" id="UP000834106">
    <property type="component" value="Chromosome 8"/>
</dbReference>
<protein>
    <recommendedName>
        <fullName evidence="8">Apyrase</fullName>
    </recommendedName>
</protein>
<keyword evidence="4" id="KW-0547">Nucleotide-binding</keyword>
<dbReference type="GO" id="GO:0016020">
    <property type="term" value="C:membrane"/>
    <property type="evidence" value="ECO:0007669"/>
    <property type="project" value="TreeGrafter"/>
</dbReference>
<dbReference type="GO" id="GO:0017110">
    <property type="term" value="F:nucleoside diphosphate phosphatase activity"/>
    <property type="evidence" value="ECO:0007669"/>
    <property type="project" value="TreeGrafter"/>
</dbReference>
<evidence type="ECO:0000256" key="1">
    <source>
        <dbReference type="ARBA" id="ARBA00009283"/>
    </source>
</evidence>
<dbReference type="PROSITE" id="PS01238">
    <property type="entry name" value="GDA1_CD39_NTPASE"/>
    <property type="match status" value="1"/>
</dbReference>
<evidence type="ECO:0000256" key="5">
    <source>
        <dbReference type="RuleBase" id="RU003833"/>
    </source>
</evidence>
<gene>
    <name evidence="6" type="ORF">FPE_LOCUS13493</name>
</gene>
<keyword evidence="2 5" id="KW-0378">Hydrolase</keyword>
<sequence>MQKNMVKQLAVGHDLLLRVLVVLFLLPYGSLSYSSQLTHDIHRHKLPFRRVLLGHDTEKYAVIFDAGSTGSRVHVFRFDENLNLLPIGDGFELYASTNPGLSSYAADPQAAAKSLKPLLEKAEDVVPTELQHDTPARLGATAGLRLLQGDAADRILEAVRNLLKNESTLKYKDDWVSILDGTQEGTYMWVTLNFVLDTLGKNYSETICTIDLGGGSVQMAYTIPDENAEKAPTTSTNETYVEQKTFKGTNYNLYVHSYLDYGGKAGRAEIFKTSRNSTNPCILEGYDGTYTYGGVVYKASAPPTGSNMKRCRVLARKALKVKAPCKYEKCTFNGIWNGGGGDGQKNMYISSSFYWTAREAGILESDAVGGIIRPQHYKEAAKVVCATKFEDIKSKFPNVEDDDIPYLCMDLVYQYTLLVDGFDVPPQKLVTVVNKVNYKNSELDAAWPLGCAIDVMSSLATKRSIFDE</sequence>
<keyword evidence="4" id="KW-0067">ATP-binding</keyword>
<evidence type="ECO:0000256" key="4">
    <source>
        <dbReference type="PIRSR" id="PIRSR600407-2"/>
    </source>
</evidence>
<dbReference type="InterPro" id="IPR000407">
    <property type="entry name" value="GDA1_CD39_NTPase"/>
</dbReference>
<dbReference type="Pfam" id="PF01150">
    <property type="entry name" value="GDA1_CD39"/>
    <property type="match status" value="1"/>
</dbReference>
<reference evidence="6" key="1">
    <citation type="submission" date="2023-05" db="EMBL/GenBank/DDBJ databases">
        <authorList>
            <person name="Huff M."/>
        </authorList>
    </citation>
    <scope>NUCLEOTIDE SEQUENCE</scope>
</reference>
<dbReference type="AlphaFoldDB" id="A0AAD2DVD0"/>
<evidence type="ECO:0000256" key="2">
    <source>
        <dbReference type="ARBA" id="ARBA00022801"/>
    </source>
</evidence>
<evidence type="ECO:0008006" key="8">
    <source>
        <dbReference type="Google" id="ProtNLM"/>
    </source>
</evidence>
<evidence type="ECO:0000256" key="3">
    <source>
        <dbReference type="PIRSR" id="PIRSR600407-1"/>
    </source>
</evidence>
<proteinExistence type="inferred from homology"/>
<evidence type="ECO:0000313" key="6">
    <source>
        <dbReference type="EMBL" id="CAI9766063.1"/>
    </source>
</evidence>
<organism evidence="6 7">
    <name type="scientific">Fraxinus pennsylvanica</name>
    <dbReference type="NCBI Taxonomy" id="56036"/>
    <lineage>
        <taxon>Eukaryota</taxon>
        <taxon>Viridiplantae</taxon>
        <taxon>Streptophyta</taxon>
        <taxon>Embryophyta</taxon>
        <taxon>Tracheophyta</taxon>
        <taxon>Spermatophyta</taxon>
        <taxon>Magnoliopsida</taxon>
        <taxon>eudicotyledons</taxon>
        <taxon>Gunneridae</taxon>
        <taxon>Pentapetalae</taxon>
        <taxon>asterids</taxon>
        <taxon>lamiids</taxon>
        <taxon>Lamiales</taxon>
        <taxon>Oleaceae</taxon>
        <taxon>Oleeae</taxon>
        <taxon>Fraxinus</taxon>
    </lineage>
</organism>
<dbReference type="PANTHER" id="PTHR11782:SF87">
    <property type="entry name" value="APYRASE"/>
    <property type="match status" value="1"/>
</dbReference>
<dbReference type="PANTHER" id="PTHR11782">
    <property type="entry name" value="ADENOSINE/GUANOSINE DIPHOSPHATASE"/>
    <property type="match status" value="1"/>
</dbReference>
<dbReference type="Gene3D" id="3.30.420.150">
    <property type="entry name" value="Exopolyphosphatase. Domain 2"/>
    <property type="match status" value="1"/>
</dbReference>
<dbReference type="FunFam" id="3.30.420.150:FF:000008">
    <property type="entry name" value="Apyrase 1"/>
    <property type="match status" value="1"/>
</dbReference>
<feature type="active site" description="Proton acceptor" evidence="3">
    <location>
        <position position="184"/>
    </location>
</feature>
<accession>A0AAD2DVD0</accession>
<dbReference type="GO" id="GO:0009134">
    <property type="term" value="P:nucleoside diphosphate catabolic process"/>
    <property type="evidence" value="ECO:0007669"/>
    <property type="project" value="TreeGrafter"/>
</dbReference>
<dbReference type="Gene3D" id="3.30.420.40">
    <property type="match status" value="1"/>
</dbReference>
<dbReference type="EMBL" id="OU503043">
    <property type="protein sequence ID" value="CAI9766063.1"/>
    <property type="molecule type" value="Genomic_DNA"/>
</dbReference>
<comment type="similarity">
    <text evidence="1 5">Belongs to the GDA1/CD39 NTPase family.</text>
</comment>